<comment type="similarity">
    <text evidence="1">Belongs to the Cyclase 1 superfamily.</text>
</comment>
<dbReference type="InterPro" id="IPR007325">
    <property type="entry name" value="KFase/CYL"/>
</dbReference>
<dbReference type="EMBL" id="JABSTU010000006">
    <property type="protein sequence ID" value="KAH8027442.1"/>
    <property type="molecule type" value="Genomic_DNA"/>
</dbReference>
<dbReference type="GO" id="GO:0019441">
    <property type="term" value="P:L-tryptophan catabolic process to kynurenine"/>
    <property type="evidence" value="ECO:0007669"/>
    <property type="project" value="InterPro"/>
</dbReference>
<dbReference type="PANTHER" id="PTHR43564:SF2">
    <property type="entry name" value="BLR6059 PROTEIN"/>
    <property type="match status" value="1"/>
</dbReference>
<reference evidence="2" key="1">
    <citation type="journal article" date="2020" name="Cell">
        <title>Large-Scale Comparative Analyses of Tick Genomes Elucidate Their Genetic Diversity and Vector Capacities.</title>
        <authorList>
            <consortium name="Tick Genome and Microbiome Consortium (TIGMIC)"/>
            <person name="Jia N."/>
            <person name="Wang J."/>
            <person name="Shi W."/>
            <person name="Du L."/>
            <person name="Sun Y."/>
            <person name="Zhan W."/>
            <person name="Jiang J.F."/>
            <person name="Wang Q."/>
            <person name="Zhang B."/>
            <person name="Ji P."/>
            <person name="Bell-Sakyi L."/>
            <person name="Cui X.M."/>
            <person name="Yuan T.T."/>
            <person name="Jiang B.G."/>
            <person name="Yang W.F."/>
            <person name="Lam T.T."/>
            <person name="Chang Q.C."/>
            <person name="Ding S.J."/>
            <person name="Wang X.J."/>
            <person name="Zhu J.G."/>
            <person name="Ruan X.D."/>
            <person name="Zhao L."/>
            <person name="Wei J.T."/>
            <person name="Ye R.Z."/>
            <person name="Que T.C."/>
            <person name="Du C.H."/>
            <person name="Zhou Y.H."/>
            <person name="Cheng J.X."/>
            <person name="Dai P.F."/>
            <person name="Guo W.B."/>
            <person name="Han X.H."/>
            <person name="Huang E.J."/>
            <person name="Li L.F."/>
            <person name="Wei W."/>
            <person name="Gao Y.C."/>
            <person name="Liu J.Z."/>
            <person name="Shao H.Z."/>
            <person name="Wang X."/>
            <person name="Wang C.C."/>
            <person name="Yang T.C."/>
            <person name="Huo Q.B."/>
            <person name="Li W."/>
            <person name="Chen H.Y."/>
            <person name="Chen S.E."/>
            <person name="Zhou L.G."/>
            <person name="Ni X.B."/>
            <person name="Tian J.H."/>
            <person name="Sheng Y."/>
            <person name="Liu T."/>
            <person name="Pan Y.S."/>
            <person name="Xia L.Y."/>
            <person name="Li J."/>
            <person name="Zhao F."/>
            <person name="Cao W.C."/>
        </authorList>
    </citation>
    <scope>NUCLEOTIDE SEQUENCE</scope>
    <source>
        <strain evidence="2">Rmic-2018</strain>
    </source>
</reference>
<name>A0A9J6DZS5_RHIMP</name>
<dbReference type="Pfam" id="PF04199">
    <property type="entry name" value="Cyclase"/>
    <property type="match status" value="1"/>
</dbReference>
<keyword evidence="3" id="KW-1185">Reference proteome</keyword>
<comment type="caution">
    <text evidence="2">The sequence shown here is derived from an EMBL/GenBank/DDBJ whole genome shotgun (WGS) entry which is preliminary data.</text>
</comment>
<protein>
    <recommendedName>
        <fullName evidence="4">Cyclase</fullName>
    </recommendedName>
</protein>
<dbReference type="PANTHER" id="PTHR43564">
    <property type="entry name" value="KYNURENINE FORMAMIDASE-LIKE PROTEIN"/>
    <property type="match status" value="1"/>
</dbReference>
<sequence length="328" mass="35944">MNRTEKNRLLRRIKLRPPQHSWKAKRVRTSVVTQENAPVYMNHLKTDTSRTPMRHREMTVAAVQLQVIFVLQSTLGKVTPLPLGKAQGRDAVVEGSGNFDHLGFFNVRPNLSTRAYSISASIVNAATAAGIGSRDLKQIDNISEATHAGTHIDAPLHCAKGGWSVADIPIDRLMYVPIVKLDVRSKAEADPAYIVTISDIRDWESRHGRVPDGCLFLVDTGQCRFWPNRTAYMGLHENGDRHFPSLSPEAATFLTSQRRPYGIGLDGPSLDHYPELTVHKILAAASLYITENLPCLTLVPATGSTGVVLPMKIPGASGAPARVIATLH</sequence>
<organism evidence="2 3">
    <name type="scientific">Rhipicephalus microplus</name>
    <name type="common">Cattle tick</name>
    <name type="synonym">Boophilus microplus</name>
    <dbReference type="NCBI Taxonomy" id="6941"/>
    <lineage>
        <taxon>Eukaryota</taxon>
        <taxon>Metazoa</taxon>
        <taxon>Ecdysozoa</taxon>
        <taxon>Arthropoda</taxon>
        <taxon>Chelicerata</taxon>
        <taxon>Arachnida</taxon>
        <taxon>Acari</taxon>
        <taxon>Parasitiformes</taxon>
        <taxon>Ixodida</taxon>
        <taxon>Ixodoidea</taxon>
        <taxon>Ixodidae</taxon>
        <taxon>Rhipicephalinae</taxon>
        <taxon>Rhipicephalus</taxon>
        <taxon>Boophilus</taxon>
    </lineage>
</organism>
<evidence type="ECO:0000313" key="2">
    <source>
        <dbReference type="EMBL" id="KAH8027442.1"/>
    </source>
</evidence>
<dbReference type="Gene3D" id="3.50.30.50">
    <property type="entry name" value="Putative cyclase"/>
    <property type="match status" value="1"/>
</dbReference>
<gene>
    <name evidence="2" type="ORF">HPB51_005589</name>
</gene>
<dbReference type="GO" id="GO:0004061">
    <property type="term" value="F:arylformamidase activity"/>
    <property type="evidence" value="ECO:0007669"/>
    <property type="project" value="InterPro"/>
</dbReference>
<dbReference type="Proteomes" id="UP000821866">
    <property type="component" value="Chromosome 4"/>
</dbReference>
<dbReference type="AlphaFoldDB" id="A0A9J6DZS5"/>
<dbReference type="InterPro" id="IPR037175">
    <property type="entry name" value="KFase_sf"/>
</dbReference>
<reference evidence="2" key="2">
    <citation type="submission" date="2021-09" db="EMBL/GenBank/DDBJ databases">
        <authorList>
            <person name="Jia N."/>
            <person name="Wang J."/>
            <person name="Shi W."/>
            <person name="Du L."/>
            <person name="Sun Y."/>
            <person name="Zhan W."/>
            <person name="Jiang J."/>
            <person name="Wang Q."/>
            <person name="Zhang B."/>
            <person name="Ji P."/>
            <person name="Sakyi L.B."/>
            <person name="Cui X."/>
            <person name="Yuan T."/>
            <person name="Jiang B."/>
            <person name="Yang W."/>
            <person name="Lam T.T.-Y."/>
            <person name="Chang Q."/>
            <person name="Ding S."/>
            <person name="Wang X."/>
            <person name="Zhu J."/>
            <person name="Ruan X."/>
            <person name="Zhao L."/>
            <person name="Wei J."/>
            <person name="Que T."/>
            <person name="Du C."/>
            <person name="Cheng J."/>
            <person name="Dai P."/>
            <person name="Han X."/>
            <person name="Huang E."/>
            <person name="Gao Y."/>
            <person name="Liu J."/>
            <person name="Shao H."/>
            <person name="Ye R."/>
            <person name="Li L."/>
            <person name="Wei W."/>
            <person name="Wang X."/>
            <person name="Wang C."/>
            <person name="Huo Q."/>
            <person name="Li W."/>
            <person name="Guo W."/>
            <person name="Chen H."/>
            <person name="Chen S."/>
            <person name="Zhou L."/>
            <person name="Zhou L."/>
            <person name="Ni X."/>
            <person name="Tian J."/>
            <person name="Zhou Y."/>
            <person name="Sheng Y."/>
            <person name="Liu T."/>
            <person name="Pan Y."/>
            <person name="Xia L."/>
            <person name="Li J."/>
            <person name="Zhao F."/>
            <person name="Cao W."/>
        </authorList>
    </citation>
    <scope>NUCLEOTIDE SEQUENCE</scope>
    <source>
        <strain evidence="2">Rmic-2018</strain>
        <tissue evidence="2">Larvae</tissue>
    </source>
</reference>
<evidence type="ECO:0000313" key="3">
    <source>
        <dbReference type="Proteomes" id="UP000821866"/>
    </source>
</evidence>
<dbReference type="SUPFAM" id="SSF102198">
    <property type="entry name" value="Putative cyclase"/>
    <property type="match status" value="1"/>
</dbReference>
<accession>A0A9J6DZS5</accession>
<evidence type="ECO:0000256" key="1">
    <source>
        <dbReference type="ARBA" id="ARBA00007865"/>
    </source>
</evidence>
<proteinExistence type="inferred from homology"/>
<evidence type="ECO:0008006" key="4">
    <source>
        <dbReference type="Google" id="ProtNLM"/>
    </source>
</evidence>
<dbReference type="VEuPathDB" id="VectorBase:LOC119170670"/>